<feature type="compositionally biased region" description="Polar residues" evidence="2">
    <location>
        <begin position="13"/>
        <end position="22"/>
    </location>
</feature>
<feature type="non-terminal residue" evidence="4">
    <location>
        <position position="1"/>
    </location>
</feature>
<feature type="compositionally biased region" description="Basic residues" evidence="2">
    <location>
        <begin position="55"/>
        <end position="67"/>
    </location>
</feature>
<name>A0A9E7KGB5_9LILI</name>
<dbReference type="SMART" id="SM00360">
    <property type="entry name" value="RRM"/>
    <property type="match status" value="1"/>
</dbReference>
<dbReference type="Gene3D" id="3.30.70.330">
    <property type="match status" value="1"/>
</dbReference>
<dbReference type="PROSITE" id="PS50102">
    <property type="entry name" value="RRM"/>
    <property type="match status" value="1"/>
</dbReference>
<feature type="domain" description="RRM" evidence="3">
    <location>
        <begin position="97"/>
        <end position="175"/>
    </location>
</feature>
<dbReference type="InterPro" id="IPR050441">
    <property type="entry name" value="RBM"/>
</dbReference>
<dbReference type="InterPro" id="IPR000504">
    <property type="entry name" value="RRM_dom"/>
</dbReference>
<dbReference type="InterPro" id="IPR012677">
    <property type="entry name" value="Nucleotide-bd_a/b_plait_sf"/>
</dbReference>
<evidence type="ECO:0000256" key="2">
    <source>
        <dbReference type="SAM" id="MobiDB-lite"/>
    </source>
</evidence>
<gene>
    <name evidence="4" type="ORF">MUK42_31063</name>
</gene>
<evidence type="ECO:0000256" key="1">
    <source>
        <dbReference type="PROSITE-ProRule" id="PRU00176"/>
    </source>
</evidence>
<proteinExistence type="predicted"/>
<reference evidence="4" key="1">
    <citation type="submission" date="2022-05" db="EMBL/GenBank/DDBJ databases">
        <title>The Musa troglodytarum L. genome provides insights into the mechanism of non-climacteric behaviour and enrichment of carotenoids.</title>
        <authorList>
            <person name="Wang J."/>
        </authorList>
    </citation>
    <scope>NUCLEOTIDE SEQUENCE</scope>
    <source>
        <tissue evidence="4">Leaf</tissue>
    </source>
</reference>
<evidence type="ECO:0000313" key="5">
    <source>
        <dbReference type="Proteomes" id="UP001055439"/>
    </source>
</evidence>
<evidence type="ECO:0000259" key="3">
    <source>
        <dbReference type="PROSITE" id="PS50102"/>
    </source>
</evidence>
<dbReference type="EMBL" id="CP097509">
    <property type="protein sequence ID" value="URE14660.1"/>
    <property type="molecule type" value="Genomic_DNA"/>
</dbReference>
<dbReference type="PANTHER" id="PTHR48034">
    <property type="entry name" value="TRANSFORMER-2 SEX-DETERMINING PROTEIN-RELATED"/>
    <property type="match status" value="1"/>
</dbReference>
<dbReference type="GO" id="GO:0003723">
    <property type="term" value="F:RNA binding"/>
    <property type="evidence" value="ECO:0007669"/>
    <property type="project" value="UniProtKB-UniRule"/>
</dbReference>
<protein>
    <recommendedName>
        <fullName evidence="3">RRM domain-containing protein</fullName>
    </recommendedName>
</protein>
<sequence length="377" mass="41362">SVLYKPPTLGVLSETSQKTLAGSQGLPPFVASDPRHGGFSTQESWYSRSPSPYKGRSKSRSRSRGLSHSRSQSPRPRNHARSRSRSHDRNVTANHGNTLYVTGLSSRIMERDLEDHFSMEGKVVGCHLVVEPRTRASRGFAFVTMDTTEDADRCIKYLNQSILEGRCITVEKHKLCRSLSVYDDVLYSGEGKFEDIPRLVLFLFSQGGDAHEHLLLESTLAWSAHETVSSLPPLPIHITDMPTIYGRFAHELPPVQVIEAIMEDTMEATAAMTMVAAVAVAIADLQDALLTGVGAVITPHGGHRMVVGPEENDPGHLIMHTEAQRGLPAMGVAQMATVGRFLVIYPPLPSNQIVNWWLCSYCVSDMGLGTLVCFASL</sequence>
<dbReference type="InterPro" id="IPR035979">
    <property type="entry name" value="RBD_domain_sf"/>
</dbReference>
<keyword evidence="1" id="KW-0694">RNA-binding</keyword>
<dbReference type="OrthoDB" id="6159137at2759"/>
<feature type="region of interest" description="Disordered" evidence="2">
    <location>
        <begin position="1"/>
        <end position="96"/>
    </location>
</feature>
<organism evidence="4 5">
    <name type="scientific">Musa troglodytarum</name>
    <name type="common">fe'i banana</name>
    <dbReference type="NCBI Taxonomy" id="320322"/>
    <lineage>
        <taxon>Eukaryota</taxon>
        <taxon>Viridiplantae</taxon>
        <taxon>Streptophyta</taxon>
        <taxon>Embryophyta</taxon>
        <taxon>Tracheophyta</taxon>
        <taxon>Spermatophyta</taxon>
        <taxon>Magnoliopsida</taxon>
        <taxon>Liliopsida</taxon>
        <taxon>Zingiberales</taxon>
        <taxon>Musaceae</taxon>
        <taxon>Musa</taxon>
    </lineage>
</organism>
<accession>A0A9E7KGB5</accession>
<dbReference type="AlphaFoldDB" id="A0A9E7KGB5"/>
<evidence type="ECO:0000313" key="4">
    <source>
        <dbReference type="EMBL" id="URE14660.1"/>
    </source>
</evidence>
<dbReference type="Proteomes" id="UP001055439">
    <property type="component" value="Chromosome 7"/>
</dbReference>
<dbReference type="SUPFAM" id="SSF54928">
    <property type="entry name" value="RNA-binding domain, RBD"/>
    <property type="match status" value="1"/>
</dbReference>
<keyword evidence="5" id="KW-1185">Reference proteome</keyword>
<dbReference type="Pfam" id="PF00076">
    <property type="entry name" value="RRM_1"/>
    <property type="match status" value="1"/>
</dbReference>